<evidence type="ECO:0000313" key="2">
    <source>
        <dbReference type="EMBL" id="RVW91522.1"/>
    </source>
</evidence>
<feature type="region of interest" description="Disordered" evidence="1">
    <location>
        <begin position="238"/>
        <end position="279"/>
    </location>
</feature>
<organism evidence="2 3">
    <name type="scientific">Vitis vinifera</name>
    <name type="common">Grape</name>
    <dbReference type="NCBI Taxonomy" id="29760"/>
    <lineage>
        <taxon>Eukaryota</taxon>
        <taxon>Viridiplantae</taxon>
        <taxon>Streptophyta</taxon>
        <taxon>Embryophyta</taxon>
        <taxon>Tracheophyta</taxon>
        <taxon>Spermatophyta</taxon>
        <taxon>Magnoliopsida</taxon>
        <taxon>eudicotyledons</taxon>
        <taxon>Gunneridae</taxon>
        <taxon>Pentapetalae</taxon>
        <taxon>rosids</taxon>
        <taxon>Vitales</taxon>
        <taxon>Vitaceae</taxon>
        <taxon>Viteae</taxon>
        <taxon>Vitis</taxon>
    </lineage>
</organism>
<evidence type="ECO:0000313" key="3">
    <source>
        <dbReference type="Proteomes" id="UP000288805"/>
    </source>
</evidence>
<comment type="caution">
    <text evidence="2">The sequence shown here is derived from an EMBL/GenBank/DDBJ whole genome shotgun (WGS) entry which is preliminary data.</text>
</comment>
<evidence type="ECO:0008006" key="4">
    <source>
        <dbReference type="Google" id="ProtNLM"/>
    </source>
</evidence>
<reference evidence="2 3" key="1">
    <citation type="journal article" date="2018" name="PLoS Genet.">
        <title>Population sequencing reveals clonal diversity and ancestral inbreeding in the grapevine cultivar Chardonnay.</title>
        <authorList>
            <person name="Roach M.J."/>
            <person name="Johnson D.L."/>
            <person name="Bohlmann J."/>
            <person name="van Vuuren H.J."/>
            <person name="Jones S.J."/>
            <person name="Pretorius I.S."/>
            <person name="Schmidt S.A."/>
            <person name="Borneman A.R."/>
        </authorList>
    </citation>
    <scope>NUCLEOTIDE SEQUENCE [LARGE SCALE GENOMIC DNA]</scope>
    <source>
        <strain evidence="3">cv. Chardonnay</strain>
        <tissue evidence="2">Leaf</tissue>
    </source>
</reference>
<dbReference type="Proteomes" id="UP000288805">
    <property type="component" value="Unassembled WGS sequence"/>
</dbReference>
<accession>A0A438I496</accession>
<dbReference type="AlphaFoldDB" id="A0A438I496"/>
<name>A0A438I496_VITVI</name>
<evidence type="ECO:0000256" key="1">
    <source>
        <dbReference type="SAM" id="MobiDB-lite"/>
    </source>
</evidence>
<gene>
    <name evidence="2" type="ORF">CK203_046138</name>
</gene>
<proteinExistence type="predicted"/>
<protein>
    <recommendedName>
        <fullName evidence="4">DUF4283 domain-containing protein</fullName>
    </recommendedName>
</protein>
<sequence length="279" mass="31454">MVRSVKVFVERKTFSVRLEGEHRGTWCSITEHSRGSAFVLGFEKEAVGWMIEHLTKAIEMKGHLGFNRKFRGKRCAHLMERARRAEDGRILKECCLQCWWSPCRMQLKKEGNTEEKFLTKSRGSLHRSFAKVVSGEGPRGGGLIPVGRWARAVVCECIEDSVNWVEDFSTDEKMVAKENAEIEGKFRGGWIELRGFHFISGEGKNRNERQVSPPSFTRGDRWGLGVYSCRRSGRKEDFRRGSVKGESTREAFASNTGTGGGRRVEKIRSTAGEDAVSGG</sequence>
<dbReference type="EMBL" id="QGNW01000144">
    <property type="protein sequence ID" value="RVW91522.1"/>
    <property type="molecule type" value="Genomic_DNA"/>
</dbReference>